<organism evidence="1 2">
    <name type="scientific">Maribacter algicola</name>
    <dbReference type="NCBI Taxonomy" id="2498892"/>
    <lineage>
        <taxon>Bacteria</taxon>
        <taxon>Pseudomonadati</taxon>
        <taxon>Bacteroidota</taxon>
        <taxon>Flavobacteriia</taxon>
        <taxon>Flavobacteriales</taxon>
        <taxon>Flavobacteriaceae</taxon>
        <taxon>Maribacter</taxon>
    </lineage>
</organism>
<evidence type="ECO:0000313" key="2">
    <source>
        <dbReference type="Proteomes" id="UP000286990"/>
    </source>
</evidence>
<dbReference type="AlphaFoldDB" id="A0A426RIP8"/>
<reference evidence="2" key="1">
    <citation type="submission" date="2018-08" db="EMBL/GenBank/DDBJ databases">
        <authorList>
            <person name="Khan S.A."/>
            <person name="J S.E."/>
        </authorList>
    </citation>
    <scope>NUCLEOTIDE SEQUENCE [LARGE SCALE GENOMIC DNA]</scope>
    <source>
        <strain evidence="2">PoM-212</strain>
    </source>
</reference>
<sequence length="357" mass="42158">MKIALVFPNNVFSAPYLDYYTNFLNKEKTSYKLIIWNRANEEEENTIAFKSNSKSSSPFAKALNYYKFGSFCKKEIKNGDFDKVIVFTPQLAIFLYSFLKKHYSNKYLIDIRDYTTIIPYFKRRFFKLIKQAQTVCISSEGFTSWLPKNRNYIMSHNVHLQRINHYLLKDYNKKNFFNDGTINFDTVGALRDFTTNSSIMKELGNRKDFFLNFIGSGWALPMLQKFALDENINNVHFHGRYDKKEEIQLLQNTDILNIIQNADKISNFAIANRLYLSGLLRIPCIARKNTEHSRVIHKYGLGITIENYNEIPEKIIEYKSTFNKEQFIKNCTVFLQDVKKDYDRFENAVIQFINETH</sequence>
<dbReference type="OrthoDB" id="2052976at2"/>
<name>A0A426RIP8_9FLAO</name>
<protein>
    <recommendedName>
        <fullName evidence="3">Capsular biosynthesis protein</fullName>
    </recommendedName>
</protein>
<proteinExistence type="predicted"/>
<keyword evidence="2" id="KW-1185">Reference proteome</keyword>
<comment type="caution">
    <text evidence="1">The sequence shown here is derived from an EMBL/GenBank/DDBJ whole genome shotgun (WGS) entry which is preliminary data.</text>
</comment>
<dbReference type="Proteomes" id="UP000286990">
    <property type="component" value="Unassembled WGS sequence"/>
</dbReference>
<reference evidence="2" key="2">
    <citation type="submission" date="2018-12" db="EMBL/GenBank/DDBJ databases">
        <title>Maribacter lutimaris sp. nov., isolated from marine sediment.</title>
        <authorList>
            <person name="Kim K.K."/>
        </authorList>
    </citation>
    <scope>NUCLEOTIDE SEQUENCE [LARGE SCALE GENOMIC DNA]</scope>
    <source>
        <strain evidence="2">PoM-212</strain>
    </source>
</reference>
<dbReference type="Gene3D" id="3.40.50.2000">
    <property type="entry name" value="Glycogen Phosphorylase B"/>
    <property type="match status" value="1"/>
</dbReference>
<dbReference type="EMBL" id="QUSX01000002">
    <property type="protein sequence ID" value="RRQ48846.1"/>
    <property type="molecule type" value="Genomic_DNA"/>
</dbReference>
<evidence type="ECO:0008006" key="3">
    <source>
        <dbReference type="Google" id="ProtNLM"/>
    </source>
</evidence>
<dbReference type="RefSeq" id="WP_125223570.1">
    <property type="nucleotide sequence ID" value="NZ_QUSX01000002.1"/>
</dbReference>
<accession>A0A426RIP8</accession>
<evidence type="ECO:0000313" key="1">
    <source>
        <dbReference type="EMBL" id="RRQ48846.1"/>
    </source>
</evidence>
<gene>
    <name evidence="1" type="ORF">DZC72_14370</name>
</gene>
<dbReference type="SUPFAM" id="SSF53756">
    <property type="entry name" value="UDP-Glycosyltransferase/glycogen phosphorylase"/>
    <property type="match status" value="1"/>
</dbReference>